<dbReference type="FunFam" id="3.40.50.620:FF:000089">
    <property type="entry name" value="Bifunctional coenzyme A synthase"/>
    <property type="match status" value="1"/>
</dbReference>
<name>A0A077WJ32_9FUNG</name>
<dbReference type="PANTHER" id="PTHR10695">
    <property type="entry name" value="DEPHOSPHO-COA KINASE-RELATED"/>
    <property type="match status" value="1"/>
</dbReference>
<sequence length="315" mass="35420">MSALFLLQLSSLAPIQDTPQQALITKAVQQCITSQCDKLVMLIRFEQPISNIDAEWQHFQALLCSLYVTQLQASYAMEKPLFDFTVVFDSWAGYDVGLRPELKMIFATTQDLNQVEKWNTERQKRDMQALQVVTLPGFTDQPTPISTQDVAEKHDVLDRVAVGGTFDHLHAGHKILLTMTALLANKSVVVGVTDDVMLQSKKFHEQIESIDDRINNVRAFLETIRHGLDFDIVPITDPFGPTITDPSIQALVCSKETEKGGDAVNTERSKRDYPPLELRLIDVISSDNVSIGDQDMVNLKISSTWIRQYIAKNSQ</sequence>
<accession>A0A077WJ32</accession>
<dbReference type="AlphaFoldDB" id="A0A077WJ32"/>
<evidence type="ECO:0000313" key="3">
    <source>
        <dbReference type="EMBL" id="CDS07048.1"/>
    </source>
</evidence>
<dbReference type="GO" id="GO:0004140">
    <property type="term" value="F:dephospho-CoA kinase activity"/>
    <property type="evidence" value="ECO:0007669"/>
    <property type="project" value="TreeGrafter"/>
</dbReference>
<dbReference type="OrthoDB" id="330671at2759"/>
<gene>
    <name evidence="3" type="ORF">LRAMOSA09571</name>
</gene>
<dbReference type="NCBIfam" id="NF001985">
    <property type="entry name" value="PRK00777.1"/>
    <property type="match status" value="1"/>
</dbReference>
<dbReference type="SUPFAM" id="SSF52374">
    <property type="entry name" value="Nucleotidylyl transferase"/>
    <property type="match status" value="1"/>
</dbReference>
<dbReference type="Pfam" id="PF01467">
    <property type="entry name" value="CTP_transf_like"/>
    <property type="match status" value="1"/>
</dbReference>
<dbReference type="GO" id="GO:0015937">
    <property type="term" value="P:coenzyme A biosynthetic process"/>
    <property type="evidence" value="ECO:0007669"/>
    <property type="project" value="TreeGrafter"/>
</dbReference>
<dbReference type="Gene3D" id="3.40.50.620">
    <property type="entry name" value="HUPs"/>
    <property type="match status" value="1"/>
</dbReference>
<evidence type="ECO:0000256" key="1">
    <source>
        <dbReference type="SAM" id="SignalP"/>
    </source>
</evidence>
<organism evidence="3">
    <name type="scientific">Lichtheimia ramosa</name>
    <dbReference type="NCBI Taxonomy" id="688394"/>
    <lineage>
        <taxon>Eukaryota</taxon>
        <taxon>Fungi</taxon>
        <taxon>Fungi incertae sedis</taxon>
        <taxon>Mucoromycota</taxon>
        <taxon>Mucoromycotina</taxon>
        <taxon>Mucoromycetes</taxon>
        <taxon>Mucorales</taxon>
        <taxon>Lichtheimiaceae</taxon>
        <taxon>Lichtheimia</taxon>
    </lineage>
</organism>
<dbReference type="InterPro" id="IPR014729">
    <property type="entry name" value="Rossmann-like_a/b/a_fold"/>
</dbReference>
<dbReference type="CDD" id="cd02164">
    <property type="entry name" value="PPAT_CoAS"/>
    <property type="match status" value="1"/>
</dbReference>
<feature type="chain" id="PRO_5001726566" description="Cytidyltransferase-like domain-containing protein" evidence="1">
    <location>
        <begin position="18"/>
        <end position="315"/>
    </location>
</feature>
<evidence type="ECO:0000259" key="2">
    <source>
        <dbReference type="Pfam" id="PF01467"/>
    </source>
</evidence>
<dbReference type="EMBL" id="LK023323">
    <property type="protein sequence ID" value="CDS07048.1"/>
    <property type="molecule type" value="Genomic_DNA"/>
</dbReference>
<dbReference type="PANTHER" id="PTHR10695:SF46">
    <property type="entry name" value="BIFUNCTIONAL COENZYME A SYNTHASE-RELATED"/>
    <property type="match status" value="1"/>
</dbReference>
<dbReference type="NCBIfam" id="TIGR00125">
    <property type="entry name" value="cyt_tran_rel"/>
    <property type="match status" value="1"/>
</dbReference>
<feature type="signal peptide" evidence="1">
    <location>
        <begin position="1"/>
        <end position="17"/>
    </location>
</feature>
<keyword evidence="1" id="KW-0732">Signal</keyword>
<reference evidence="3" key="1">
    <citation type="journal article" date="2014" name="Genome Announc.">
        <title>De novo whole-genome sequence and genome annotation of Lichtheimia ramosa.</title>
        <authorList>
            <person name="Linde J."/>
            <person name="Schwartze V."/>
            <person name="Binder U."/>
            <person name="Lass-Florl C."/>
            <person name="Voigt K."/>
            <person name="Horn F."/>
        </authorList>
    </citation>
    <scope>NUCLEOTIDE SEQUENCE</scope>
    <source>
        <strain evidence="3">JMRC FSU:6197</strain>
    </source>
</reference>
<proteinExistence type="predicted"/>
<protein>
    <recommendedName>
        <fullName evidence="2">Cytidyltransferase-like domain-containing protein</fullName>
    </recommendedName>
</protein>
<feature type="domain" description="Cytidyltransferase-like" evidence="2">
    <location>
        <begin position="162"/>
        <end position="257"/>
    </location>
</feature>
<dbReference type="InterPro" id="IPR004821">
    <property type="entry name" value="Cyt_trans-like"/>
</dbReference>